<dbReference type="SMART" id="SM00811">
    <property type="entry name" value="Alpha_kinase"/>
    <property type="match status" value="1"/>
</dbReference>
<dbReference type="PANTHER" id="PTHR47763">
    <property type="entry name" value="ALPHA-PROTEIN KINASE VWKA"/>
    <property type="match status" value="1"/>
</dbReference>
<dbReference type="InterPro" id="IPR052969">
    <property type="entry name" value="Thr-specific_kinase-like"/>
</dbReference>
<feature type="domain" description="Alpha-type protein kinase" evidence="9">
    <location>
        <begin position="591"/>
        <end position="817"/>
    </location>
</feature>
<keyword evidence="3" id="KW-0723">Serine/threonine-protein kinase</keyword>
<dbReference type="RefSeq" id="XP_016585553.1">
    <property type="nucleotide sequence ID" value="XM_016730768.1"/>
</dbReference>
<dbReference type="InterPro" id="IPR036465">
    <property type="entry name" value="vWFA_dom_sf"/>
</dbReference>
<organism evidence="10 11">
    <name type="scientific">Sporothrix schenckii 1099-18</name>
    <dbReference type="NCBI Taxonomy" id="1397361"/>
    <lineage>
        <taxon>Eukaryota</taxon>
        <taxon>Fungi</taxon>
        <taxon>Dikarya</taxon>
        <taxon>Ascomycota</taxon>
        <taxon>Pezizomycotina</taxon>
        <taxon>Sordariomycetes</taxon>
        <taxon>Sordariomycetidae</taxon>
        <taxon>Ophiostomatales</taxon>
        <taxon>Ophiostomataceae</taxon>
        <taxon>Sporothrix</taxon>
    </lineage>
</organism>
<dbReference type="Gene3D" id="3.30.200.20">
    <property type="entry name" value="Phosphorylase Kinase, domain 1"/>
    <property type="match status" value="1"/>
</dbReference>
<comment type="subcellular location">
    <subcellularLocation>
        <location evidence="1">Secreted</location>
    </subcellularLocation>
</comment>
<dbReference type="PROSITE" id="PS51158">
    <property type="entry name" value="ALPHA_KINASE"/>
    <property type="match status" value="1"/>
</dbReference>
<dbReference type="EMBL" id="AXCR01000010">
    <property type="protein sequence ID" value="KJR82877.1"/>
    <property type="molecule type" value="Genomic_DNA"/>
</dbReference>
<dbReference type="SUPFAM" id="SSF53300">
    <property type="entry name" value="vWA-like"/>
    <property type="match status" value="1"/>
</dbReference>
<dbReference type="Proteomes" id="UP000033710">
    <property type="component" value="Unassembled WGS sequence"/>
</dbReference>
<sequence length="974" mass="107754">MSAPTQRPRRSSEDLALPPPYEATDSANNGAVLGTHSEQAPETTKYQDEKAILKQRDAEQNASSRDNSYSNPYTSPIVNQSSQRGFFRSSISNLRETFSGPWQTYPRPTAAERNASQMEQFARRLEVQNRMGPSAAEAEKRVLQLQSDAAQASTRAGPRVSTGIFKASCSTDLLFLIDATGSMMPYIEAAKAQVKEIVNDINRTFFNEADVRVAVVAYRDHGEKQHFQFLDFTADVHKVFKFLDKLTAFGGGDTAEDVLGGLDQALRASWKHQTRCIMHIADAPAHGSNLHDMGREKDHFHMVGKEPHGLQYQLVLKEMINRKLNYVFFRIKFITDRMLFQFMMVYGQHTTACKLHLENKHILESRRWLKSQTARNRAHMQRTSSDKEYAEKKMQDEGGLYFAEVQLGSRYSSLRQLVVNGVTASSSRTAVRLSSSLSASGRRNRLSTTNSKLAHQKAPLSDLTEEDEVDVFEDCHEWLNGRDIRGARDAADASTLAETIVEVDEEDEKDEEGKDPVEPTKPNPFEFDTSEPQWNVPGWLDQTMHVKAFSPDVIDIAPPTSAAAGQASEATSAAAATAAAAPGAGTSILDRMMLSDDNIRISTNELVILRRTKPFAQGALRFASYARTRESTNPLVVKTFKANGKRLADLAEDMRVQALCKAFALEFNSLVTSEAHALDFIVVTCLQPMTAEGVVSSGNGAARDEETQECLSLEPMLDNGRYVKYNNNCGSVNDDSGSEISKAAQAFSHFTFERSRGELLVADLQGVDNVLTDPAIHTRDPHRFVLTDTNLGVDGFKLFFSTHTCNSVCETLGLRSKAEMFISNDFDYRTDWPAITYHHATAVHGAAATSNSSNSGPNASKRSGKNNEPDRLVCCSNKLCSKIVRVSTAKKTPPSFYWCNTCWPQLRSSTVKRVCATPGAFHDFEVSKFFFESQGQLMPQTCAAHGGVPSLPVAFAPKAKALAFFKRRRPGAAN</sequence>
<feature type="region of interest" description="Disordered" evidence="7">
    <location>
        <begin position="847"/>
        <end position="867"/>
    </location>
</feature>
<evidence type="ECO:0000256" key="1">
    <source>
        <dbReference type="ARBA" id="ARBA00004613"/>
    </source>
</evidence>
<evidence type="ECO:0000256" key="2">
    <source>
        <dbReference type="ARBA" id="ARBA00022525"/>
    </source>
</evidence>
<feature type="compositionally biased region" description="Polar residues" evidence="7">
    <location>
        <begin position="60"/>
        <end position="84"/>
    </location>
</feature>
<keyword evidence="5" id="KW-0732">Signal</keyword>
<name>A0A0F2LZI6_SPOSC</name>
<proteinExistence type="predicted"/>
<dbReference type="PANTHER" id="PTHR47763:SF4">
    <property type="entry name" value="ALPHA-PROTEIN KINASE VWKA"/>
    <property type="match status" value="1"/>
</dbReference>
<evidence type="ECO:0000256" key="4">
    <source>
        <dbReference type="ARBA" id="ARBA00022679"/>
    </source>
</evidence>
<protein>
    <submittedName>
        <fullName evidence="10">Mhck ef2 kinase domain family protein</fullName>
    </submittedName>
</protein>
<dbReference type="Gene3D" id="3.40.50.410">
    <property type="entry name" value="von Willebrand factor, type A domain"/>
    <property type="match status" value="1"/>
</dbReference>
<keyword evidence="2" id="KW-0964">Secreted</keyword>
<feature type="compositionally biased region" description="Low complexity" evidence="7">
    <location>
        <begin position="430"/>
        <end position="441"/>
    </location>
</feature>
<evidence type="ECO:0000256" key="6">
    <source>
        <dbReference type="ARBA" id="ARBA00022777"/>
    </source>
</evidence>
<dbReference type="Pfam" id="PF02816">
    <property type="entry name" value="Alpha_kinase"/>
    <property type="match status" value="1"/>
</dbReference>
<evidence type="ECO:0000256" key="7">
    <source>
        <dbReference type="SAM" id="MobiDB-lite"/>
    </source>
</evidence>
<dbReference type="SUPFAM" id="SSF56112">
    <property type="entry name" value="Protein kinase-like (PK-like)"/>
    <property type="match status" value="1"/>
</dbReference>
<feature type="domain" description="VWFA" evidence="8">
    <location>
        <begin position="172"/>
        <end position="254"/>
    </location>
</feature>
<dbReference type="InterPro" id="IPR004166">
    <property type="entry name" value="a-kinase_dom"/>
</dbReference>
<dbReference type="GO" id="GO:0005524">
    <property type="term" value="F:ATP binding"/>
    <property type="evidence" value="ECO:0007669"/>
    <property type="project" value="InterPro"/>
</dbReference>
<accession>A0A0F2LZI6</accession>
<dbReference type="KEGG" id="ssck:SPSK_03953"/>
<reference evidence="10 11" key="1">
    <citation type="journal article" date="2014" name="BMC Genomics">
        <title>Comparative genomics of the major fungal agents of human and animal Sporotrichosis: Sporothrix schenckii and Sporothrix brasiliensis.</title>
        <authorList>
            <person name="Teixeira M.M."/>
            <person name="de Almeida L.G."/>
            <person name="Kubitschek-Barreira P."/>
            <person name="Alves F.L."/>
            <person name="Kioshima E.S."/>
            <person name="Abadio A.K."/>
            <person name="Fernandes L."/>
            <person name="Derengowski L.S."/>
            <person name="Ferreira K.S."/>
            <person name="Souza R.C."/>
            <person name="Ruiz J.C."/>
            <person name="de Andrade N.C."/>
            <person name="Paes H.C."/>
            <person name="Nicola A.M."/>
            <person name="Albuquerque P."/>
            <person name="Gerber A.L."/>
            <person name="Martins V.P."/>
            <person name="Peconick L.D."/>
            <person name="Neto A.V."/>
            <person name="Chaucanez C.B."/>
            <person name="Silva P.A."/>
            <person name="Cunha O.L."/>
            <person name="de Oliveira F.F."/>
            <person name="dos Santos T.C."/>
            <person name="Barros A.L."/>
            <person name="Soares M.A."/>
            <person name="de Oliveira L.M."/>
            <person name="Marini M.M."/>
            <person name="Villalobos-Duno H."/>
            <person name="Cunha M.M."/>
            <person name="de Hoog S."/>
            <person name="da Silveira J.F."/>
            <person name="Henrissat B."/>
            <person name="Nino-Vega G.A."/>
            <person name="Cisalpino P.S."/>
            <person name="Mora-Montes H.M."/>
            <person name="Almeida S.R."/>
            <person name="Stajich J.E."/>
            <person name="Lopes-Bezerra L.M."/>
            <person name="Vasconcelos A.T."/>
            <person name="Felipe M.S."/>
        </authorList>
    </citation>
    <scope>NUCLEOTIDE SEQUENCE [LARGE SCALE GENOMIC DNA]</scope>
    <source>
        <strain evidence="10 11">1099-18</strain>
    </source>
</reference>
<reference evidence="10 11" key="2">
    <citation type="journal article" date="2015" name="Eukaryot. Cell">
        <title>Asexual propagation of a virulent clone complex in a human and feline outbreak of sporotrichosis.</title>
        <authorList>
            <person name="Teixeira Mde M."/>
            <person name="Rodrigues A.M."/>
            <person name="Tsui C.K."/>
            <person name="de Almeida L.G."/>
            <person name="Van Diepeningen A.D."/>
            <person name="van den Ende B.G."/>
            <person name="Fernandes G.F."/>
            <person name="Kano R."/>
            <person name="Hamelin R.C."/>
            <person name="Lopes-Bezerra L.M."/>
            <person name="Vasconcelos A.T."/>
            <person name="de Hoog S."/>
            <person name="de Camargo Z.P."/>
            <person name="Felipe M.S."/>
        </authorList>
    </citation>
    <scope>NUCLEOTIDE SEQUENCE [LARGE SCALE GENOMIC DNA]</scope>
    <source>
        <strain evidence="10 11">1099-18</strain>
    </source>
</reference>
<dbReference type="AlphaFoldDB" id="A0A0F2LZI6"/>
<evidence type="ECO:0000259" key="8">
    <source>
        <dbReference type="PROSITE" id="PS50234"/>
    </source>
</evidence>
<dbReference type="InterPro" id="IPR011009">
    <property type="entry name" value="Kinase-like_dom_sf"/>
</dbReference>
<dbReference type="VEuPathDB" id="FungiDB:SPSK_03953"/>
<feature type="region of interest" description="Disordered" evidence="7">
    <location>
        <begin position="501"/>
        <end position="533"/>
    </location>
</feature>
<dbReference type="CDD" id="cd04515">
    <property type="entry name" value="Alpha_kinase"/>
    <property type="match status" value="1"/>
</dbReference>
<dbReference type="Pfam" id="PF25106">
    <property type="entry name" value="VWA_4"/>
    <property type="match status" value="1"/>
</dbReference>
<dbReference type="Gene3D" id="3.20.200.10">
    <property type="entry name" value="MHCK/EF2 kinase"/>
    <property type="match status" value="1"/>
</dbReference>
<dbReference type="OrthoDB" id="301415at2759"/>
<feature type="compositionally biased region" description="Basic and acidic residues" evidence="7">
    <location>
        <begin position="45"/>
        <end position="59"/>
    </location>
</feature>
<gene>
    <name evidence="10" type="ORF">SPSK_03953</name>
</gene>
<dbReference type="InterPro" id="IPR002035">
    <property type="entry name" value="VWF_A"/>
</dbReference>
<keyword evidence="4" id="KW-0808">Transferase</keyword>
<dbReference type="CDD" id="cd00198">
    <property type="entry name" value="vWFA"/>
    <property type="match status" value="1"/>
</dbReference>
<feature type="region of interest" description="Disordered" evidence="7">
    <location>
        <begin position="430"/>
        <end position="460"/>
    </location>
</feature>
<evidence type="ECO:0000313" key="10">
    <source>
        <dbReference type="EMBL" id="KJR82877.1"/>
    </source>
</evidence>
<evidence type="ECO:0000256" key="5">
    <source>
        <dbReference type="ARBA" id="ARBA00022729"/>
    </source>
</evidence>
<dbReference type="GO" id="GO:0004674">
    <property type="term" value="F:protein serine/threonine kinase activity"/>
    <property type="evidence" value="ECO:0007669"/>
    <property type="project" value="UniProtKB-KW"/>
</dbReference>
<dbReference type="GeneID" id="27666045"/>
<dbReference type="InterPro" id="IPR056861">
    <property type="entry name" value="HMCN1-like_VWA"/>
</dbReference>
<feature type="compositionally biased region" description="Low complexity" evidence="7">
    <location>
        <begin position="847"/>
        <end position="860"/>
    </location>
</feature>
<evidence type="ECO:0000259" key="9">
    <source>
        <dbReference type="PROSITE" id="PS51158"/>
    </source>
</evidence>
<evidence type="ECO:0000256" key="3">
    <source>
        <dbReference type="ARBA" id="ARBA00022527"/>
    </source>
</evidence>
<keyword evidence="6 10" id="KW-0418">Kinase</keyword>
<comment type="caution">
    <text evidence="10">The sequence shown here is derived from an EMBL/GenBank/DDBJ whole genome shotgun (WGS) entry which is preliminary data.</text>
</comment>
<evidence type="ECO:0000313" key="11">
    <source>
        <dbReference type="Proteomes" id="UP000033710"/>
    </source>
</evidence>
<feature type="compositionally biased region" description="Acidic residues" evidence="7">
    <location>
        <begin position="501"/>
        <end position="510"/>
    </location>
</feature>
<feature type="region of interest" description="Disordered" evidence="7">
    <location>
        <begin position="1"/>
        <end position="84"/>
    </location>
</feature>
<dbReference type="PROSITE" id="PS50234">
    <property type="entry name" value="VWFA"/>
    <property type="match status" value="1"/>
</dbReference>